<evidence type="ECO:0000313" key="3">
    <source>
        <dbReference type="Proteomes" id="UP000235347"/>
    </source>
</evidence>
<protein>
    <recommendedName>
        <fullName evidence="4">DUF2795 domain-containing protein</fullName>
    </recommendedName>
</protein>
<dbReference type="AlphaFoldDB" id="A0A2N7WDZ0"/>
<dbReference type="InterPro" id="IPR021527">
    <property type="entry name" value="DUF2795"/>
</dbReference>
<keyword evidence="3" id="KW-1185">Reference proteome</keyword>
<evidence type="ECO:0000313" key="2">
    <source>
        <dbReference type="EMBL" id="PMS27650.1"/>
    </source>
</evidence>
<proteinExistence type="predicted"/>
<dbReference type="Pfam" id="PF11387">
    <property type="entry name" value="DUF2795"/>
    <property type="match status" value="1"/>
</dbReference>
<comment type="caution">
    <text evidence="2">The sequence shown here is derived from an EMBL/GenBank/DDBJ whole genome shotgun (WGS) entry which is preliminary data.</text>
</comment>
<evidence type="ECO:0008006" key="4">
    <source>
        <dbReference type="Google" id="ProtNLM"/>
    </source>
</evidence>
<dbReference type="EMBL" id="PNYB01000002">
    <property type="protein sequence ID" value="PMS27650.1"/>
    <property type="molecule type" value="Genomic_DNA"/>
</dbReference>
<reference evidence="2 3" key="1">
    <citation type="submission" date="2018-01" db="EMBL/GenBank/DDBJ databases">
        <title>Whole genome analyses suggest that Burkholderia sensu lato contains two further novel genera in the rhizoxinica-symbiotica group Mycetohabitans gen. nov., and Trinickia gen. nov.: implications for the evolution of diazotrophy and nodulation in the Burkholderiaceae.</title>
        <authorList>
            <person name="Estrada-de los Santos P."/>
            <person name="Palmer M."/>
            <person name="Chavez-Ramirez B."/>
            <person name="Beukes C."/>
            <person name="Steenkamp E.T."/>
            <person name="Hirsch A.M."/>
            <person name="Manyaka P."/>
            <person name="Maluk M."/>
            <person name="Lafos M."/>
            <person name="Crook M."/>
            <person name="Gross E."/>
            <person name="Simon M.F."/>
            <person name="Bueno dos Reis Junior F."/>
            <person name="Poole P.S."/>
            <person name="Venter S.N."/>
            <person name="James E.K."/>
        </authorList>
    </citation>
    <scope>NUCLEOTIDE SEQUENCE [LARGE SCALE GENOMIC DNA]</scope>
    <source>
        <strain evidence="2 3">GP25-8</strain>
    </source>
</reference>
<evidence type="ECO:0000256" key="1">
    <source>
        <dbReference type="SAM" id="MobiDB-lite"/>
    </source>
</evidence>
<accession>A0A2N7WDZ0</accession>
<gene>
    <name evidence="2" type="ORF">C0Z19_02935</name>
</gene>
<sequence>MKARNKRAPNTAGGADGVAPKADDTALPGTASVPTESIDLQIADVLHAVHYPVNKDHIVETAREAGASNELLAILDGLPEQDYADVDSVTRLLSSNYGPGLSS</sequence>
<organism evidence="2 3">
    <name type="scientific">Trinickia soli</name>
    <dbReference type="NCBI Taxonomy" id="380675"/>
    <lineage>
        <taxon>Bacteria</taxon>
        <taxon>Pseudomonadati</taxon>
        <taxon>Pseudomonadota</taxon>
        <taxon>Betaproteobacteria</taxon>
        <taxon>Burkholderiales</taxon>
        <taxon>Burkholderiaceae</taxon>
        <taxon>Trinickia</taxon>
    </lineage>
</organism>
<dbReference type="Proteomes" id="UP000235347">
    <property type="component" value="Unassembled WGS sequence"/>
</dbReference>
<name>A0A2N7WDZ0_9BURK</name>
<feature type="region of interest" description="Disordered" evidence="1">
    <location>
        <begin position="1"/>
        <end position="32"/>
    </location>
</feature>